<organism evidence="2 3">
    <name type="scientific">Mediterraneibacter gnavus</name>
    <name type="common">Ruminococcus gnavus</name>
    <dbReference type="NCBI Taxonomy" id="33038"/>
    <lineage>
        <taxon>Bacteria</taxon>
        <taxon>Bacillati</taxon>
        <taxon>Bacillota</taxon>
        <taxon>Clostridia</taxon>
        <taxon>Lachnospirales</taxon>
        <taxon>Lachnospiraceae</taxon>
        <taxon>Mediterraneibacter</taxon>
    </lineage>
</organism>
<dbReference type="Proteomes" id="UP000285610">
    <property type="component" value="Unassembled WGS sequence"/>
</dbReference>
<dbReference type="RefSeq" id="WP_118444594.1">
    <property type="nucleotide sequence ID" value="NZ_JBCPGC010000040.1"/>
</dbReference>
<comment type="caution">
    <text evidence="2">The sequence shown here is derived from an EMBL/GenBank/DDBJ whole genome shotgun (WGS) entry which is preliminary data.</text>
</comment>
<proteinExistence type="predicted"/>
<accession>A0A415S9B1</accession>
<feature type="domain" description="Carrier" evidence="1">
    <location>
        <begin position="8"/>
        <end position="87"/>
    </location>
</feature>
<protein>
    <recommendedName>
        <fullName evidence="1">Carrier domain-containing protein</fullName>
    </recommendedName>
</protein>
<dbReference type="EMBL" id="QRQE01000019">
    <property type="protein sequence ID" value="RHM76089.1"/>
    <property type="molecule type" value="Genomic_DNA"/>
</dbReference>
<evidence type="ECO:0000313" key="3">
    <source>
        <dbReference type="Proteomes" id="UP000285610"/>
    </source>
</evidence>
<dbReference type="SUPFAM" id="SSF47336">
    <property type="entry name" value="ACP-like"/>
    <property type="match status" value="1"/>
</dbReference>
<dbReference type="AlphaFoldDB" id="A0A415S9B1"/>
<evidence type="ECO:0000313" key="2">
    <source>
        <dbReference type="EMBL" id="RHM76089.1"/>
    </source>
</evidence>
<evidence type="ECO:0000259" key="1">
    <source>
        <dbReference type="PROSITE" id="PS50075"/>
    </source>
</evidence>
<gene>
    <name evidence="2" type="ORF">DWZ50_08840</name>
</gene>
<reference evidence="2 3" key="1">
    <citation type="submission" date="2018-08" db="EMBL/GenBank/DDBJ databases">
        <title>A genome reference for cultivated species of the human gut microbiota.</title>
        <authorList>
            <person name="Zou Y."/>
            <person name="Xue W."/>
            <person name="Luo G."/>
        </authorList>
    </citation>
    <scope>NUCLEOTIDE SEQUENCE [LARGE SCALE GENOMIC DNA]</scope>
    <source>
        <strain evidence="2 3">AF33-12</strain>
    </source>
</reference>
<dbReference type="PROSITE" id="PS50075">
    <property type="entry name" value="CARRIER"/>
    <property type="match status" value="1"/>
</dbReference>
<name>A0A415S9B1_MEDGN</name>
<dbReference type="Gene3D" id="1.10.1200.10">
    <property type="entry name" value="ACP-like"/>
    <property type="match status" value="1"/>
</dbReference>
<sequence>MNDMSKKEQLEMAKGTIEKVILNNSELTSMIDPDEELVDSKILSSLALVELVFALEELIGKQIINDDVGFEQFTTVNKILTHLESIIEE</sequence>
<dbReference type="InterPro" id="IPR036736">
    <property type="entry name" value="ACP-like_sf"/>
</dbReference>
<dbReference type="InterPro" id="IPR009081">
    <property type="entry name" value="PP-bd_ACP"/>
</dbReference>